<keyword evidence="2" id="KW-1185">Reference proteome</keyword>
<name>A0ABT0ZCJ1_9ACTN</name>
<organism evidence="1 2">
    <name type="scientific">Streptomyces macrolidinus</name>
    <dbReference type="NCBI Taxonomy" id="2952607"/>
    <lineage>
        <taxon>Bacteria</taxon>
        <taxon>Bacillati</taxon>
        <taxon>Actinomycetota</taxon>
        <taxon>Actinomycetes</taxon>
        <taxon>Kitasatosporales</taxon>
        <taxon>Streptomycetaceae</taxon>
        <taxon>Streptomyces</taxon>
    </lineage>
</organism>
<comment type="caution">
    <text evidence="1">The sequence shown here is derived from an EMBL/GenBank/DDBJ whole genome shotgun (WGS) entry which is preliminary data.</text>
</comment>
<proteinExistence type="predicted"/>
<reference evidence="1 2" key="1">
    <citation type="submission" date="2022-05" db="EMBL/GenBank/DDBJ databases">
        <title>Streptomyces sp. nov. RY43-2 isolated from soil of a peat swamp forest.</title>
        <authorList>
            <person name="Kanchanasin P."/>
            <person name="Tanasupawat S."/>
            <person name="Phongsopitanun W."/>
        </authorList>
    </citation>
    <scope>NUCLEOTIDE SEQUENCE [LARGE SCALE GENOMIC DNA]</scope>
    <source>
        <strain evidence="1 2">RY43-2</strain>
    </source>
</reference>
<dbReference type="RefSeq" id="WP_252423448.1">
    <property type="nucleotide sequence ID" value="NZ_JAMWMR010000005.1"/>
</dbReference>
<evidence type="ECO:0000313" key="1">
    <source>
        <dbReference type="EMBL" id="MCN9240721.1"/>
    </source>
</evidence>
<sequence>MKAAQTRLTKVEFGAAWNAINTLSNAFLHDEELANDLDAILGDPAGPVGLAGTPSHRRRGLFRFGSSKRSQRAVAELGGAVLRLDQILERLVNVAQDREWKPPYPNVADAIARAKRVRAQRPLIVGEFKADRGQLRRLAMAADDLLGRLTGDGEATYDSDG</sequence>
<protein>
    <submittedName>
        <fullName evidence="1">Uncharacterized protein</fullName>
    </submittedName>
</protein>
<evidence type="ECO:0000313" key="2">
    <source>
        <dbReference type="Proteomes" id="UP001523219"/>
    </source>
</evidence>
<dbReference type="EMBL" id="JAMWMR010000005">
    <property type="protein sequence ID" value="MCN9240721.1"/>
    <property type="molecule type" value="Genomic_DNA"/>
</dbReference>
<accession>A0ABT0ZCJ1</accession>
<dbReference type="Proteomes" id="UP001523219">
    <property type="component" value="Unassembled WGS sequence"/>
</dbReference>
<gene>
    <name evidence="1" type="ORF">NGF19_07905</name>
</gene>